<dbReference type="PANTHER" id="PTHR12558:SF44">
    <property type="entry name" value="TETRATRICOPEPTIDE REPEAT-CONTAINING PROTEIN"/>
    <property type="match status" value="1"/>
</dbReference>
<gene>
    <name evidence="3" type="ORF">BTO13_10030</name>
</gene>
<dbReference type="SUPFAM" id="SSF48452">
    <property type="entry name" value="TPR-like"/>
    <property type="match status" value="1"/>
</dbReference>
<feature type="chain" id="PRO_5015429916" description="Tetratricopeptide repeat-like domain-containing protein" evidence="2">
    <location>
        <begin position="20"/>
        <end position="603"/>
    </location>
</feature>
<keyword evidence="1" id="KW-0802">TPR repeat</keyword>
<feature type="repeat" description="TPR" evidence="1">
    <location>
        <begin position="23"/>
        <end position="56"/>
    </location>
</feature>
<evidence type="ECO:0000256" key="2">
    <source>
        <dbReference type="SAM" id="SignalP"/>
    </source>
</evidence>
<reference evidence="3 4" key="1">
    <citation type="submission" date="2016-12" db="EMBL/GenBank/DDBJ databases">
        <title>Trade-off between light-utilization and light-protection in marine flavobacteria.</title>
        <authorList>
            <person name="Kumagai Y."/>
            <person name="Yoshizawa S."/>
            <person name="Kogure K."/>
            <person name="Iwasaki W."/>
        </authorList>
    </citation>
    <scope>NUCLEOTIDE SEQUENCE [LARGE SCALE GENOMIC DNA]</scope>
    <source>
        <strain evidence="3 4">KCTC 22729</strain>
    </source>
</reference>
<name>A0A2S7WF53_9FLAO</name>
<dbReference type="PANTHER" id="PTHR12558">
    <property type="entry name" value="CELL DIVISION CYCLE 16,23,27"/>
    <property type="match status" value="1"/>
</dbReference>
<dbReference type="SUPFAM" id="SSF81901">
    <property type="entry name" value="HCP-like"/>
    <property type="match status" value="1"/>
</dbReference>
<evidence type="ECO:0000256" key="1">
    <source>
        <dbReference type="PROSITE-ProRule" id="PRU00339"/>
    </source>
</evidence>
<dbReference type="SMART" id="SM00028">
    <property type="entry name" value="TPR"/>
    <property type="match status" value="7"/>
</dbReference>
<proteinExistence type="predicted"/>
<comment type="caution">
    <text evidence="3">The sequence shown here is derived from an EMBL/GenBank/DDBJ whole genome shotgun (WGS) entry which is preliminary data.</text>
</comment>
<dbReference type="GO" id="GO:0051301">
    <property type="term" value="P:cell division"/>
    <property type="evidence" value="ECO:0007669"/>
    <property type="project" value="TreeGrafter"/>
</dbReference>
<keyword evidence="2" id="KW-0732">Signal</keyword>
<feature type="signal peptide" evidence="2">
    <location>
        <begin position="1"/>
        <end position="19"/>
    </location>
</feature>
<organism evidence="3 4">
    <name type="scientific">Polaribacter gangjinensis</name>
    <dbReference type="NCBI Taxonomy" id="574710"/>
    <lineage>
        <taxon>Bacteria</taxon>
        <taxon>Pseudomonadati</taxon>
        <taxon>Bacteroidota</taxon>
        <taxon>Flavobacteriia</taxon>
        <taxon>Flavobacteriales</taxon>
        <taxon>Flavobacteriaceae</taxon>
    </lineage>
</organism>
<dbReference type="Pfam" id="PF13174">
    <property type="entry name" value="TPR_6"/>
    <property type="match status" value="1"/>
</dbReference>
<evidence type="ECO:0000313" key="4">
    <source>
        <dbReference type="Proteomes" id="UP000237608"/>
    </source>
</evidence>
<dbReference type="EMBL" id="MSCL01000001">
    <property type="protein sequence ID" value="PQJ76227.1"/>
    <property type="molecule type" value="Genomic_DNA"/>
</dbReference>
<evidence type="ECO:0000313" key="3">
    <source>
        <dbReference type="EMBL" id="PQJ76227.1"/>
    </source>
</evidence>
<dbReference type="PROSITE" id="PS50005">
    <property type="entry name" value="TPR"/>
    <property type="match status" value="1"/>
</dbReference>
<sequence length="603" mass="70236">MMKHFFTIILFLINGFVAAQEISENEFFLAESYFREGEYEKATQIYKKLYDQSPFNSTYLFRLITCYQQTESFDIVENLLVNRIKKEPSQTYLHVFLGYNYSKKQQEDEAKVQYEKAIQSIENNNPYTITIARAFSDYNLLDYAILAYEKAMKVNPTANFGFQIAQIYGEKGEYQKMFEAYIDLLDSNERYLNLVQRSASKYITDDAENEANILFRKAVLQKSLNNPKNEWNILLSWLFIQQKEYEKAFVQEKALFNRNPTDVSMIFELGEIAFEDKNYETAENCFQFIVEKTSLTEDKISANLYLVKIAIATKNPETTKLFDKLFNEFGINPATINLQVAYADFLTFQKNNPEKAIEILEKALTFSSSKFEEARIKLKLGDVFVFIGQFNKGLIYFSQIQTQLKNHELGQEAQFKVAQTSYFKGDFEWAKAQLKVLKGATTQLIANDAVDLYLKIIDNEPVDSTPSGLKEFAKAELLAYQNKDEEALQEIEKLFSYKELFVNGLTPGEVMYDDVLFLQAKLFMKKEKYQEAIVSLTKIIDADNQGFLTDDVYYLIAETYNFKLKNPEKAKEYYQKIIFEQPSSIYLVDARNKFRKIRGEVIN</sequence>
<accession>A0A2S7WF53</accession>
<keyword evidence="4" id="KW-1185">Reference proteome</keyword>
<evidence type="ECO:0008006" key="5">
    <source>
        <dbReference type="Google" id="ProtNLM"/>
    </source>
</evidence>
<dbReference type="InterPro" id="IPR011990">
    <property type="entry name" value="TPR-like_helical_dom_sf"/>
</dbReference>
<dbReference type="AlphaFoldDB" id="A0A2S7WF53"/>
<dbReference type="Pfam" id="PF13181">
    <property type="entry name" value="TPR_8"/>
    <property type="match status" value="2"/>
</dbReference>
<protein>
    <recommendedName>
        <fullName evidence="5">Tetratricopeptide repeat-like domain-containing protein</fullName>
    </recommendedName>
</protein>
<dbReference type="Proteomes" id="UP000237608">
    <property type="component" value="Unassembled WGS sequence"/>
</dbReference>
<dbReference type="Gene3D" id="1.25.40.10">
    <property type="entry name" value="Tetratricopeptide repeat domain"/>
    <property type="match status" value="4"/>
</dbReference>
<dbReference type="InterPro" id="IPR019734">
    <property type="entry name" value="TPR_rpt"/>
</dbReference>